<dbReference type="EMBL" id="LPUX01000053">
    <property type="protein sequence ID" value="OAP40406.1"/>
    <property type="molecule type" value="Genomic_DNA"/>
</dbReference>
<dbReference type="OrthoDB" id="8115116at2"/>
<gene>
    <name evidence="2" type="ORF">AU381_00355</name>
</gene>
<feature type="chain" id="PRO_5008097364" evidence="1">
    <location>
        <begin position="21"/>
        <end position="162"/>
    </location>
</feature>
<proteinExistence type="predicted"/>
<organism evidence="2 3">
    <name type="scientific">Sinorhizobium glycinis</name>
    <dbReference type="NCBI Taxonomy" id="1472378"/>
    <lineage>
        <taxon>Bacteria</taxon>
        <taxon>Pseudomonadati</taxon>
        <taxon>Pseudomonadota</taxon>
        <taxon>Alphaproteobacteria</taxon>
        <taxon>Hyphomicrobiales</taxon>
        <taxon>Rhizobiaceae</taxon>
        <taxon>Sinorhizobium/Ensifer group</taxon>
        <taxon>Sinorhizobium</taxon>
    </lineage>
</organism>
<feature type="signal peptide" evidence="1">
    <location>
        <begin position="1"/>
        <end position="20"/>
    </location>
</feature>
<protein>
    <submittedName>
        <fullName evidence="2">Uncharacterized protein</fullName>
    </submittedName>
</protein>
<dbReference type="RefSeq" id="WP_064240723.1">
    <property type="nucleotide sequence ID" value="NZ_LPUX01000053.1"/>
</dbReference>
<accession>A0A178XYZ2</accession>
<keyword evidence="1" id="KW-0732">Signal</keyword>
<sequence length="162" mass="17112">MHKPLLIALCLVLSAGALRAQEGDIVPSNITFVTSTGYWENAEGAAPSADPAGSAPGSSAAQRGYYKLIAVRQTDGTARIHLQQVASTPAGPEVVSSAELEEFTAMKAFVTDIRPETSTGITRQPGMHATVFLKTEPSATEAESWTVLIDEIGDIKIERATN</sequence>
<dbReference type="Proteomes" id="UP000094025">
    <property type="component" value="Unassembled WGS sequence"/>
</dbReference>
<evidence type="ECO:0000313" key="3">
    <source>
        <dbReference type="Proteomes" id="UP000094025"/>
    </source>
</evidence>
<keyword evidence="3" id="KW-1185">Reference proteome</keyword>
<dbReference type="AlphaFoldDB" id="A0A178XYZ2"/>
<reference evidence="2 3" key="1">
    <citation type="journal article" date="2016" name="Int. J. Syst. Evol. Microbiol.">
        <title>Ensifer glycinis sp. nov., an novel rhizobial species associated with Glycine spp.</title>
        <authorList>
            <person name="Yan H."/>
            <person name="Yan J."/>
            <person name="Sui X.H."/>
            <person name="Wang E.T."/>
            <person name="Chen W.X."/>
            <person name="Zhang X.X."/>
            <person name="Chen W.F."/>
        </authorList>
    </citation>
    <scope>NUCLEOTIDE SEQUENCE [LARGE SCALE GENOMIC DNA]</scope>
    <source>
        <strain evidence="2 3">CCBAU 23380</strain>
    </source>
</reference>
<comment type="caution">
    <text evidence="2">The sequence shown here is derived from an EMBL/GenBank/DDBJ whole genome shotgun (WGS) entry which is preliminary data.</text>
</comment>
<name>A0A178XYZ2_9HYPH</name>
<evidence type="ECO:0000256" key="1">
    <source>
        <dbReference type="SAM" id="SignalP"/>
    </source>
</evidence>
<evidence type="ECO:0000313" key="2">
    <source>
        <dbReference type="EMBL" id="OAP40406.1"/>
    </source>
</evidence>